<dbReference type="PANTHER" id="PTHR32063:SF24">
    <property type="entry name" value="CATION EFFLUX SYSTEM (ACRB_ACRD_ACRF FAMILY)"/>
    <property type="match status" value="1"/>
</dbReference>
<feature type="transmembrane region" description="Helical" evidence="9">
    <location>
        <begin position="472"/>
        <end position="499"/>
    </location>
</feature>
<feature type="transmembrane region" description="Helical" evidence="9">
    <location>
        <begin position="926"/>
        <end position="946"/>
    </location>
</feature>
<dbReference type="Pfam" id="PF00873">
    <property type="entry name" value="ACR_tran"/>
    <property type="match status" value="1"/>
</dbReference>
<dbReference type="InterPro" id="IPR027463">
    <property type="entry name" value="AcrB_DN_DC_subdom"/>
</dbReference>
<evidence type="ECO:0000313" key="11">
    <source>
        <dbReference type="EMBL" id="TLU61626.1"/>
    </source>
</evidence>
<evidence type="ECO:0000256" key="9">
    <source>
        <dbReference type="RuleBase" id="RU364070"/>
    </source>
</evidence>
<dbReference type="GO" id="GO:0009636">
    <property type="term" value="P:response to toxic substance"/>
    <property type="evidence" value="ECO:0007669"/>
    <property type="project" value="UniProtKB-ARBA"/>
</dbReference>
<sequence length="1042" mass="112988">MFSKTFIQRPKLALVIAIVLSLIGVISAAILPISEYPSVAPPQVVVSAYYTGASASVVKEKVAQPIEEVVNGVEGMIYMSSKSANDGSYRLTVTFAIGTDADLALVRVQNQVAMAEPKLPQDIRLTGVTVKKQSPDMLFLVNVYAQSKGFDRVFISNYVKINLLNRLKRVNGISEAMIMGEADYSMRIWLDPQKMASLRVTANDVRAALNEQNIQVAAGKVGAPPYDSDIQTQYTLQAKGTLTEVEEFANIVIRSRSDGSFVYLQDVADIELGQEDYAVITQVDGKAASTIALYLLPGANAIESGENVKTLMQELSQDFPDGIKYSIGYDTTRYISTSISKVQISLYQAVALVIIITFIFLGNWRAAVVPSIAIPVSLIASFGILLLAGMSINTITLFGLILAIGIVVDDAILVVENTQRHLTESDMTSEQAVTLTMEEVTGPIMATTLVLLAVFVPVALLPGLTGIMYRQFAVTICVAVLFSSLNALTLSPALCRLLLKKQTQEPAWYQGFNRWFDKIRNRYSAVVSYLVSKTVRVAIAMLVVFVALGWGFMRTPTGFVPSEDKGIFIVSVQLPDASSLGRTQKVLDRLTQDLQKDTRIESVTSVSGYSILNSAAQSNAGSLFIVLKHWDLREQEQDVVFAVTQSVNAMAFKHFPEAQVVAIAPPAVPGMGAVGGLEFIVQDSLARPASDFAQVITDFVVEANQVPALTNVYSTFRANVPQYLIDVDRVKAKALGINIDSVFSTLQAQLGSQYINDFTKFGQTYKVIMQAKPEYRGTVSDLFLLFVRNNDGEMIPLNTFASVEPIHGPDISDRYNLYNSVTIRAESSQGFSSGDGIKAMEEVAANILPTGYQSEWTGMTYQEIEAGNMAVYAYSLALVFIYLFLVGQYESWSIPTAIILVVPMAIAGALLALNITGVALNLFAQVGLILLIGMAAKNAILIVEFARHQREEEGQSIVKAASIAASLRFRAVCMTGVSFIVGILPLVVATGAGMFSQRSLGITVFGGMLVALVIGTVVIPICYVIVQTLREKIKGQALTGDS</sequence>
<dbReference type="NCBIfam" id="TIGR00915">
    <property type="entry name" value="2A0602"/>
    <property type="match status" value="1"/>
</dbReference>
<comment type="caution">
    <text evidence="9">Lacks conserved residue(s) required for the propagation of feature annotation.</text>
</comment>
<dbReference type="Proteomes" id="UP000307790">
    <property type="component" value="Unassembled WGS sequence"/>
</dbReference>
<feature type="transmembrane region" description="Helical" evidence="9">
    <location>
        <begin position="534"/>
        <end position="553"/>
    </location>
</feature>
<dbReference type="PROSITE" id="PS50156">
    <property type="entry name" value="SSD"/>
    <property type="match status" value="1"/>
</dbReference>
<feature type="transmembrane region" description="Helical" evidence="9">
    <location>
        <begin position="395"/>
        <end position="415"/>
    </location>
</feature>
<feature type="transmembrane region" description="Helical" evidence="9">
    <location>
        <begin position="368"/>
        <end position="389"/>
    </location>
</feature>
<evidence type="ECO:0000313" key="12">
    <source>
        <dbReference type="Proteomes" id="UP000307790"/>
    </source>
</evidence>
<dbReference type="NCBIfam" id="NF000282">
    <property type="entry name" value="RND_permease_1"/>
    <property type="match status" value="1"/>
</dbReference>
<feature type="transmembrane region" description="Helical" evidence="9">
    <location>
        <begin position="967"/>
        <end position="988"/>
    </location>
</feature>
<feature type="transmembrane region" description="Helical" evidence="9">
    <location>
        <begin position="869"/>
        <end position="886"/>
    </location>
</feature>
<dbReference type="EMBL" id="VCBC01000015">
    <property type="protein sequence ID" value="TLU61626.1"/>
    <property type="molecule type" value="Genomic_DNA"/>
</dbReference>
<keyword evidence="4" id="KW-1003">Cell membrane</keyword>
<accession>A0A5R9IDF1</accession>
<evidence type="ECO:0000256" key="6">
    <source>
        <dbReference type="ARBA" id="ARBA00022692"/>
    </source>
</evidence>
<keyword evidence="7 9" id="KW-1133">Transmembrane helix</keyword>
<feature type="transmembrane region" description="Helical" evidence="9">
    <location>
        <begin position="440"/>
        <end position="460"/>
    </location>
</feature>
<evidence type="ECO:0000256" key="5">
    <source>
        <dbReference type="ARBA" id="ARBA00022519"/>
    </source>
</evidence>
<comment type="subcellular location">
    <subcellularLocation>
        <location evidence="1 9">Cell inner membrane</location>
        <topology evidence="1 9">Multi-pass membrane protein</topology>
    </subcellularLocation>
</comment>
<keyword evidence="5 9" id="KW-0997">Cell inner membrane</keyword>
<dbReference type="OrthoDB" id="9757904at2"/>
<evidence type="ECO:0000256" key="1">
    <source>
        <dbReference type="ARBA" id="ARBA00004429"/>
    </source>
</evidence>
<dbReference type="FunFam" id="3.30.70.1430:FF:000001">
    <property type="entry name" value="Efflux pump membrane transporter"/>
    <property type="match status" value="1"/>
</dbReference>
<keyword evidence="3 9" id="KW-0813">Transport</keyword>
<evidence type="ECO:0000256" key="3">
    <source>
        <dbReference type="ARBA" id="ARBA00022448"/>
    </source>
</evidence>
<comment type="similarity">
    <text evidence="2 9">Belongs to the resistance-nodulation-cell division (RND) (TC 2.A.6) family.</text>
</comment>
<dbReference type="GO" id="GO:0005886">
    <property type="term" value="C:plasma membrane"/>
    <property type="evidence" value="ECO:0007669"/>
    <property type="project" value="UniProtKB-SubCell"/>
</dbReference>
<dbReference type="InterPro" id="IPR004764">
    <property type="entry name" value="MdtF-like"/>
</dbReference>
<dbReference type="AlphaFoldDB" id="A0A5R9IDF1"/>
<dbReference type="Gene3D" id="3.30.70.1430">
    <property type="entry name" value="Multidrug efflux transporter AcrB pore domain"/>
    <property type="match status" value="2"/>
</dbReference>
<dbReference type="PANTHER" id="PTHR32063">
    <property type="match status" value="1"/>
</dbReference>
<feature type="transmembrane region" description="Helical" evidence="9">
    <location>
        <begin position="1000"/>
        <end position="1026"/>
    </location>
</feature>
<organism evidence="11 12">
    <name type="scientific">Thalassotalea litorea</name>
    <dbReference type="NCBI Taxonomy" id="2020715"/>
    <lineage>
        <taxon>Bacteria</taxon>
        <taxon>Pseudomonadati</taxon>
        <taxon>Pseudomonadota</taxon>
        <taxon>Gammaproteobacteria</taxon>
        <taxon>Alteromonadales</taxon>
        <taxon>Colwelliaceae</taxon>
        <taxon>Thalassotalea</taxon>
    </lineage>
</organism>
<dbReference type="SUPFAM" id="SSF82866">
    <property type="entry name" value="Multidrug efflux transporter AcrB transmembrane domain"/>
    <property type="match status" value="2"/>
</dbReference>
<keyword evidence="8 9" id="KW-0472">Membrane</keyword>
<dbReference type="Gene3D" id="3.30.70.1320">
    <property type="entry name" value="Multidrug efflux transporter AcrB pore domain like"/>
    <property type="match status" value="1"/>
</dbReference>
<feature type="domain" description="SSD" evidence="10">
    <location>
        <begin position="367"/>
        <end position="497"/>
    </location>
</feature>
<dbReference type="SUPFAM" id="SSF82693">
    <property type="entry name" value="Multidrug efflux transporter AcrB pore domain, PN1, PN2, PC1 and PC2 subdomains"/>
    <property type="match status" value="3"/>
</dbReference>
<keyword evidence="12" id="KW-1185">Reference proteome</keyword>
<gene>
    <name evidence="11" type="ORF">FE810_14000</name>
</gene>
<feature type="transmembrane region" description="Helical" evidence="9">
    <location>
        <begin position="344"/>
        <end position="361"/>
    </location>
</feature>
<protein>
    <recommendedName>
        <fullName evidence="9">Efflux pump membrane transporter</fullName>
    </recommendedName>
</protein>
<dbReference type="Gene3D" id="3.30.70.1440">
    <property type="entry name" value="Multidrug efflux transporter AcrB pore domain"/>
    <property type="match status" value="1"/>
</dbReference>
<dbReference type="RefSeq" id="WP_138320751.1">
    <property type="nucleotide sequence ID" value="NZ_VCBC01000015.1"/>
</dbReference>
<dbReference type="Gene3D" id="3.30.2090.10">
    <property type="entry name" value="Multidrug efflux transporter AcrB TolC docking domain, DN and DC subdomains"/>
    <property type="match status" value="2"/>
</dbReference>
<dbReference type="PRINTS" id="PR00702">
    <property type="entry name" value="ACRIFLAVINRP"/>
</dbReference>
<name>A0A5R9IDF1_9GAMM</name>
<dbReference type="Gene3D" id="1.20.1640.10">
    <property type="entry name" value="Multidrug efflux transporter AcrB transmembrane domain"/>
    <property type="match status" value="2"/>
</dbReference>
<dbReference type="SUPFAM" id="SSF82714">
    <property type="entry name" value="Multidrug efflux transporter AcrB TolC docking domain, DN and DC subdomains"/>
    <property type="match status" value="2"/>
</dbReference>
<dbReference type="GO" id="GO:0015562">
    <property type="term" value="F:efflux transmembrane transporter activity"/>
    <property type="evidence" value="ECO:0007669"/>
    <property type="project" value="InterPro"/>
</dbReference>
<reference evidence="11 12" key="1">
    <citation type="submission" date="2019-05" db="EMBL/GenBank/DDBJ databases">
        <title>Genome sequences of Thalassotalea litorea 1K03283.</title>
        <authorList>
            <person name="Zhang D."/>
        </authorList>
    </citation>
    <scope>NUCLEOTIDE SEQUENCE [LARGE SCALE GENOMIC DNA]</scope>
    <source>
        <strain evidence="11 12">MCCC 1K03283</strain>
    </source>
</reference>
<evidence type="ECO:0000256" key="7">
    <source>
        <dbReference type="ARBA" id="ARBA00022989"/>
    </source>
</evidence>
<dbReference type="InterPro" id="IPR000731">
    <property type="entry name" value="SSD"/>
</dbReference>
<evidence type="ECO:0000256" key="4">
    <source>
        <dbReference type="ARBA" id="ARBA00022475"/>
    </source>
</evidence>
<proteinExistence type="inferred from homology"/>
<dbReference type="GO" id="GO:0042910">
    <property type="term" value="F:xenobiotic transmembrane transporter activity"/>
    <property type="evidence" value="ECO:0007669"/>
    <property type="project" value="TreeGrafter"/>
</dbReference>
<feature type="transmembrane region" description="Helical" evidence="9">
    <location>
        <begin position="898"/>
        <end position="920"/>
    </location>
</feature>
<keyword evidence="6 9" id="KW-0812">Transmembrane</keyword>
<evidence type="ECO:0000256" key="8">
    <source>
        <dbReference type="ARBA" id="ARBA00023136"/>
    </source>
</evidence>
<evidence type="ECO:0000256" key="2">
    <source>
        <dbReference type="ARBA" id="ARBA00010942"/>
    </source>
</evidence>
<dbReference type="InterPro" id="IPR001036">
    <property type="entry name" value="Acrflvin-R"/>
</dbReference>
<evidence type="ECO:0000259" key="10">
    <source>
        <dbReference type="PROSITE" id="PS50156"/>
    </source>
</evidence>
<comment type="caution">
    <text evidence="11">The sequence shown here is derived from an EMBL/GenBank/DDBJ whole genome shotgun (WGS) entry which is preliminary data.</text>
</comment>